<evidence type="ECO:0000313" key="2">
    <source>
        <dbReference type="Proteomes" id="UP001485301"/>
    </source>
</evidence>
<protein>
    <submittedName>
        <fullName evidence="1">Helix-turn-helix transcriptional regulator</fullName>
    </submittedName>
</protein>
<evidence type="ECO:0000313" key="1">
    <source>
        <dbReference type="EMBL" id="WZN56843.1"/>
    </source>
</evidence>
<sequence length="193" mass="22348">MIRLKVINQELPAGIEDNGYEFFWSNRDQVLKCTHAGRVWIWGDFPQEAIDIVCEDMAAHPEVILDIRDWNVTDKDEMIALYIFCRFGKYDTEPDIHANGTIGYAEYFDCGKRGTCKYEGRICTTLKVENGELTKRELETLKLVAKGKLNKEIADIMDISEHTVNSHITNIQQKGNFFKKYEMILFAKDKNLI</sequence>
<reference evidence="1" key="1">
    <citation type="submission" date="2024-04" db="EMBL/GenBank/DDBJ databases">
        <title>Complete genome sequence of Sphingobacterium thalpophiium BAA-1094.</title>
        <authorList>
            <person name="Adaikpoh B.I."/>
        </authorList>
    </citation>
    <scope>NUCLEOTIDE SEQUENCE</scope>
    <source>
        <strain evidence="1">BAA-1094</strain>
    </source>
</reference>
<dbReference type="Proteomes" id="UP001485301">
    <property type="component" value="Chromosome"/>
</dbReference>
<name>A0ACD5C4M8_9SPHI</name>
<organism evidence="1 2">
    <name type="scientific">Sphingobacterium thalpophilum</name>
    <dbReference type="NCBI Taxonomy" id="259"/>
    <lineage>
        <taxon>Bacteria</taxon>
        <taxon>Pseudomonadati</taxon>
        <taxon>Bacteroidota</taxon>
        <taxon>Sphingobacteriia</taxon>
        <taxon>Sphingobacteriales</taxon>
        <taxon>Sphingobacteriaceae</taxon>
        <taxon>Sphingobacterium</taxon>
    </lineage>
</organism>
<proteinExistence type="predicted"/>
<accession>A0ACD5C4M8</accession>
<dbReference type="EMBL" id="CP151087">
    <property type="protein sequence ID" value="WZN56843.1"/>
    <property type="molecule type" value="Genomic_DNA"/>
</dbReference>
<keyword evidence="2" id="KW-1185">Reference proteome</keyword>
<gene>
    <name evidence="1" type="ORF">AACH28_04750</name>
</gene>